<evidence type="ECO:0000313" key="1">
    <source>
        <dbReference type="EMBL" id="KUF18823.1"/>
    </source>
</evidence>
<comment type="caution">
    <text evidence="1">The sequence shown here is derived from an EMBL/GenBank/DDBJ whole genome shotgun (WGS) entry which is preliminary data.</text>
</comment>
<dbReference type="EMBL" id="LOCL01000029">
    <property type="protein sequence ID" value="KUF18823.1"/>
    <property type="molecule type" value="Genomic_DNA"/>
</dbReference>
<dbReference type="RefSeq" id="WP_058846982.1">
    <property type="nucleotide sequence ID" value="NZ_LOCL01000029.1"/>
</dbReference>
<dbReference type="Proteomes" id="UP000054804">
    <property type="component" value="Unassembled WGS sequence"/>
</dbReference>
<sequence length="63" mass="7138">MQFEEHYIVEHVSADGRVDVEQYSDAVAAHREYHALARSLAKGEKVKLHRYTTVVLASAVRAK</sequence>
<keyword evidence="2" id="KW-1185">Reference proteome</keyword>
<proteinExistence type="predicted"/>
<name>A0A0W7X7W2_9ACTN</name>
<organism evidence="1 2">
    <name type="scientific">Streptomyces silvensis</name>
    <dbReference type="NCBI Taxonomy" id="1765722"/>
    <lineage>
        <taxon>Bacteria</taxon>
        <taxon>Bacillati</taxon>
        <taxon>Actinomycetota</taxon>
        <taxon>Actinomycetes</taxon>
        <taxon>Kitasatosporales</taxon>
        <taxon>Streptomycetaceae</taxon>
        <taxon>Streptomyces</taxon>
    </lineage>
</organism>
<gene>
    <name evidence="1" type="ORF">AT728_07245</name>
</gene>
<accession>A0A0W7X7W2</accession>
<dbReference type="AlphaFoldDB" id="A0A0W7X7W2"/>
<dbReference type="STRING" id="1765722.AT728_07245"/>
<reference evidence="1 2" key="1">
    <citation type="submission" date="2015-12" db="EMBL/GenBank/DDBJ databases">
        <title>Draft genome sequence of Streptomyces silvensis ATCC 53525, a producer of novel hormone antagonists.</title>
        <authorList>
            <person name="Johnston C.W."/>
            <person name="Li Y."/>
            <person name="Magarvey N.A."/>
        </authorList>
    </citation>
    <scope>NUCLEOTIDE SEQUENCE [LARGE SCALE GENOMIC DNA]</scope>
    <source>
        <strain evidence="1 2">ATCC 53525</strain>
    </source>
</reference>
<protein>
    <submittedName>
        <fullName evidence="1">Uncharacterized protein</fullName>
    </submittedName>
</protein>
<evidence type="ECO:0000313" key="2">
    <source>
        <dbReference type="Proteomes" id="UP000054804"/>
    </source>
</evidence>